<proteinExistence type="predicted"/>
<dbReference type="GO" id="GO:0005737">
    <property type="term" value="C:cytoplasm"/>
    <property type="evidence" value="ECO:0007669"/>
    <property type="project" value="TreeGrafter"/>
</dbReference>
<dbReference type="Gene3D" id="3.40.50.300">
    <property type="entry name" value="P-loop containing nucleotide triphosphate hydrolases"/>
    <property type="match status" value="1"/>
</dbReference>
<dbReference type="AlphaFoldDB" id="A0AA35R1A8"/>
<feature type="domain" description="CobW/HypB/UreG nucleotide-binding" evidence="1">
    <location>
        <begin position="20"/>
        <end position="196"/>
    </location>
</feature>
<comment type="caution">
    <text evidence="2">The sequence shown here is derived from an EMBL/GenBank/DDBJ whole genome shotgun (WGS) entry which is preliminary data.</text>
</comment>
<protein>
    <submittedName>
        <fullName evidence="2">COBW domain-containing protein 1</fullName>
    </submittedName>
</protein>
<gene>
    <name evidence="2" type="ORF">GBAR_LOCUS2909</name>
</gene>
<dbReference type="InterPro" id="IPR051316">
    <property type="entry name" value="Zinc-reg_GTPase_activator"/>
</dbReference>
<dbReference type="PANTHER" id="PTHR13748">
    <property type="entry name" value="COBW-RELATED"/>
    <property type="match status" value="1"/>
</dbReference>
<dbReference type="SUPFAM" id="SSF52540">
    <property type="entry name" value="P-loop containing nucleoside triphosphate hydrolases"/>
    <property type="match status" value="1"/>
</dbReference>
<accession>A0AA35R1A8</accession>
<organism evidence="2 3">
    <name type="scientific">Geodia barretti</name>
    <name type="common">Barrett's horny sponge</name>
    <dbReference type="NCBI Taxonomy" id="519541"/>
    <lineage>
        <taxon>Eukaryota</taxon>
        <taxon>Metazoa</taxon>
        <taxon>Porifera</taxon>
        <taxon>Demospongiae</taxon>
        <taxon>Heteroscleromorpha</taxon>
        <taxon>Tetractinellida</taxon>
        <taxon>Astrophorina</taxon>
        <taxon>Geodiidae</taxon>
        <taxon>Geodia</taxon>
    </lineage>
</organism>
<evidence type="ECO:0000259" key="1">
    <source>
        <dbReference type="Pfam" id="PF02492"/>
    </source>
</evidence>
<reference evidence="2" key="1">
    <citation type="submission" date="2023-03" db="EMBL/GenBank/DDBJ databases">
        <authorList>
            <person name="Steffen K."/>
            <person name="Cardenas P."/>
        </authorList>
    </citation>
    <scope>NUCLEOTIDE SEQUENCE</scope>
</reference>
<dbReference type="CDD" id="cd03112">
    <property type="entry name" value="CobW-like"/>
    <property type="match status" value="1"/>
</dbReference>
<dbReference type="InterPro" id="IPR003495">
    <property type="entry name" value="CobW/HypB/UreG_nucleotide-bd"/>
</dbReference>
<dbReference type="PANTHER" id="PTHR13748:SF31">
    <property type="entry name" value="ZINC-REGULATED GTPASE METALLOPROTEIN ACTIVATOR 1A-RELATED"/>
    <property type="match status" value="1"/>
</dbReference>
<name>A0AA35R1A8_GEOBA</name>
<keyword evidence="3" id="KW-1185">Reference proteome</keyword>
<dbReference type="EMBL" id="CASHTH010000400">
    <property type="protein sequence ID" value="CAI8000380.1"/>
    <property type="molecule type" value="Genomic_DNA"/>
</dbReference>
<dbReference type="Pfam" id="PF02492">
    <property type="entry name" value="cobW"/>
    <property type="match status" value="1"/>
</dbReference>
<dbReference type="InterPro" id="IPR027417">
    <property type="entry name" value="P-loop_NTPase"/>
</dbReference>
<evidence type="ECO:0000313" key="2">
    <source>
        <dbReference type="EMBL" id="CAI8000380.1"/>
    </source>
</evidence>
<evidence type="ECO:0000313" key="3">
    <source>
        <dbReference type="Proteomes" id="UP001174909"/>
    </source>
</evidence>
<sequence length="198" mass="21702">MEPGDEEIPDLVPISTPKVPVTIITGYLGAGKTTLLNYILTEQHQKRIAVILNEFGEGSAVEKSLAVGQSGELYEEWLELRNGCLCCSVKDVGVKAIENLMQKKGKFDYILLETTGLADPGPIAAMFWLDDDLGSEIYLDGIVTVVDSKHIFQQVSEKRQDGSLNEAVRQIALADLVLVNKTDLVSGDALKDVRQRVQ</sequence>
<dbReference type="Proteomes" id="UP001174909">
    <property type="component" value="Unassembled WGS sequence"/>
</dbReference>